<protein>
    <submittedName>
        <fullName evidence="2">AraC-like DNA-binding protein</fullName>
    </submittedName>
</protein>
<organism evidence="2 3">
    <name type="scientific">Conexibacter arvalis</name>
    <dbReference type="NCBI Taxonomy" id="912552"/>
    <lineage>
        <taxon>Bacteria</taxon>
        <taxon>Bacillati</taxon>
        <taxon>Actinomycetota</taxon>
        <taxon>Thermoleophilia</taxon>
        <taxon>Solirubrobacterales</taxon>
        <taxon>Conexibacteraceae</taxon>
        <taxon>Conexibacter</taxon>
    </lineage>
</organism>
<name>A0A840IJA8_9ACTN</name>
<dbReference type="InterPro" id="IPR018060">
    <property type="entry name" value="HTH_AraC"/>
</dbReference>
<accession>A0A840IJA8</accession>
<dbReference type="Proteomes" id="UP000585272">
    <property type="component" value="Unassembled WGS sequence"/>
</dbReference>
<keyword evidence="3" id="KW-1185">Reference proteome</keyword>
<evidence type="ECO:0000313" key="3">
    <source>
        <dbReference type="Proteomes" id="UP000585272"/>
    </source>
</evidence>
<dbReference type="PROSITE" id="PS01124">
    <property type="entry name" value="HTH_ARAC_FAMILY_2"/>
    <property type="match status" value="1"/>
</dbReference>
<dbReference type="EMBL" id="JACHNU010000011">
    <property type="protein sequence ID" value="MBB4665102.1"/>
    <property type="molecule type" value="Genomic_DNA"/>
</dbReference>
<evidence type="ECO:0000313" key="2">
    <source>
        <dbReference type="EMBL" id="MBB4665102.1"/>
    </source>
</evidence>
<dbReference type="GO" id="GO:0043565">
    <property type="term" value="F:sequence-specific DNA binding"/>
    <property type="evidence" value="ECO:0007669"/>
    <property type="project" value="InterPro"/>
</dbReference>
<dbReference type="SMART" id="SM00342">
    <property type="entry name" value="HTH_ARAC"/>
    <property type="match status" value="1"/>
</dbReference>
<gene>
    <name evidence="2" type="ORF">BDZ31_004723</name>
</gene>
<comment type="caution">
    <text evidence="2">The sequence shown here is derived from an EMBL/GenBank/DDBJ whole genome shotgun (WGS) entry which is preliminary data.</text>
</comment>
<sequence>MNVIDRSSDSILVERVWRSEGADATQMLSVANSNWELVVARVRGEVLVVIRGPETRTTLVELPEVEATLGIVFAHGTAMPHLPVGRLVDSAVAVEASARRVAMAGEVWELPRFESAEDFVGKLARAGLLRRDRIVSEVAAGADDHGLTARSVQRRVAAATGLTQGAIRQIERARQAATLLQAGVDALDVVHRVGYYDQPHMARSLTRFIGRTATQLQRQTTDVPLSLLYKTPAWGSS</sequence>
<reference evidence="2 3" key="1">
    <citation type="submission" date="2020-08" db="EMBL/GenBank/DDBJ databases">
        <title>Genomic Encyclopedia of Archaeal and Bacterial Type Strains, Phase II (KMG-II): from individual species to whole genera.</title>
        <authorList>
            <person name="Goeker M."/>
        </authorList>
    </citation>
    <scope>NUCLEOTIDE SEQUENCE [LARGE SCALE GENOMIC DNA]</scope>
    <source>
        <strain evidence="2 3">DSM 23288</strain>
    </source>
</reference>
<dbReference type="GO" id="GO:0003700">
    <property type="term" value="F:DNA-binding transcription factor activity"/>
    <property type="evidence" value="ECO:0007669"/>
    <property type="project" value="InterPro"/>
</dbReference>
<dbReference type="Pfam" id="PF12833">
    <property type="entry name" value="HTH_18"/>
    <property type="match status" value="1"/>
</dbReference>
<evidence type="ECO:0000259" key="1">
    <source>
        <dbReference type="PROSITE" id="PS01124"/>
    </source>
</evidence>
<proteinExistence type="predicted"/>
<feature type="domain" description="HTH araC/xylS-type" evidence="1">
    <location>
        <begin position="142"/>
        <end position="219"/>
    </location>
</feature>
<dbReference type="Gene3D" id="1.10.10.60">
    <property type="entry name" value="Homeodomain-like"/>
    <property type="match status" value="1"/>
</dbReference>
<keyword evidence="2" id="KW-0238">DNA-binding</keyword>
<dbReference type="AlphaFoldDB" id="A0A840IJA8"/>